<feature type="domain" description="Winged helix-turn-helix" evidence="1">
    <location>
        <begin position="15"/>
        <end position="76"/>
    </location>
</feature>
<dbReference type="PATRIC" id="fig|269796.9.peg.1078"/>
<dbReference type="Proteomes" id="UP000001929">
    <property type="component" value="Chromosome"/>
</dbReference>
<accession>Q2RVM1</accession>
<dbReference type="STRING" id="269796.Rru_A1023"/>
<dbReference type="RefSeq" id="WP_011388778.1">
    <property type="nucleotide sequence ID" value="NC_007643.1"/>
</dbReference>
<proteinExistence type="predicted"/>
<evidence type="ECO:0000313" key="2">
    <source>
        <dbReference type="EMBL" id="ABC21824.1"/>
    </source>
</evidence>
<reference evidence="2 3" key="1">
    <citation type="journal article" date="2011" name="Stand. Genomic Sci.">
        <title>Complete genome sequence of Rhodospirillum rubrum type strain (S1).</title>
        <authorList>
            <person name="Munk A.C."/>
            <person name="Copeland A."/>
            <person name="Lucas S."/>
            <person name="Lapidus A."/>
            <person name="Del Rio T.G."/>
            <person name="Barry K."/>
            <person name="Detter J.C."/>
            <person name="Hammon N."/>
            <person name="Israni S."/>
            <person name="Pitluck S."/>
            <person name="Brettin T."/>
            <person name="Bruce D."/>
            <person name="Han C."/>
            <person name="Tapia R."/>
            <person name="Gilna P."/>
            <person name="Schmutz J."/>
            <person name="Larimer F."/>
            <person name="Land M."/>
            <person name="Kyrpides N.C."/>
            <person name="Mavromatis K."/>
            <person name="Richardson P."/>
            <person name="Rohde M."/>
            <person name="Goker M."/>
            <person name="Klenk H.P."/>
            <person name="Zhang Y."/>
            <person name="Roberts G.P."/>
            <person name="Reslewic S."/>
            <person name="Schwartz D.C."/>
        </authorList>
    </citation>
    <scope>NUCLEOTIDE SEQUENCE [LARGE SCALE GENOMIC DNA]</scope>
    <source>
        <strain evidence="3">ATCC 11170 / ATH 1.1.1 / DSM 467 / LMG 4362 / NCIMB 8255 / S1</strain>
    </source>
</reference>
<organism evidence="2 3">
    <name type="scientific">Rhodospirillum rubrum (strain ATCC 11170 / ATH 1.1.1 / DSM 467 / LMG 4362 / NCIMB 8255 / S1)</name>
    <dbReference type="NCBI Taxonomy" id="269796"/>
    <lineage>
        <taxon>Bacteria</taxon>
        <taxon>Pseudomonadati</taxon>
        <taxon>Pseudomonadota</taxon>
        <taxon>Alphaproteobacteria</taxon>
        <taxon>Rhodospirillales</taxon>
        <taxon>Rhodospirillaceae</taxon>
        <taxon>Rhodospirillum</taxon>
    </lineage>
</organism>
<protein>
    <recommendedName>
        <fullName evidence="1">Winged helix-turn-helix domain-containing protein</fullName>
    </recommendedName>
</protein>
<dbReference type="EMBL" id="CP000230">
    <property type="protein sequence ID" value="ABC21824.1"/>
    <property type="molecule type" value="Genomic_DNA"/>
</dbReference>
<keyword evidence="3" id="KW-1185">Reference proteome</keyword>
<evidence type="ECO:0000259" key="1">
    <source>
        <dbReference type="Pfam" id="PF14090"/>
    </source>
</evidence>
<dbReference type="HOGENOM" id="CLU_2452662_0_0_5"/>
<name>Q2RVM1_RHORT</name>
<dbReference type="AlphaFoldDB" id="Q2RVM1"/>
<evidence type="ECO:0000313" key="3">
    <source>
        <dbReference type="Proteomes" id="UP000001929"/>
    </source>
</evidence>
<dbReference type="InterPro" id="IPR055245">
    <property type="entry name" value="HTH_proteobacteria"/>
</dbReference>
<sequence length="89" mass="9622">MIPSARPPAGAGAQSQEDLILDHLESGRALNAAQAWTLYDCQRLAARIHTLRARGYRIDTRRQGGSALYQLDDYLADARATAGPCLGDP</sequence>
<gene>
    <name evidence="2" type="ordered locus">Rru_A1023</name>
</gene>
<dbReference type="KEGG" id="rru:Rru_A1023"/>
<dbReference type="EnsemblBacteria" id="ABC21824">
    <property type="protein sequence ID" value="ABC21824"/>
    <property type="gene ID" value="Rru_A1023"/>
</dbReference>
<dbReference type="Pfam" id="PF14090">
    <property type="entry name" value="HTH_39"/>
    <property type="match status" value="1"/>
</dbReference>